<feature type="region of interest" description="Disordered" evidence="1">
    <location>
        <begin position="1"/>
        <end position="25"/>
    </location>
</feature>
<feature type="region of interest" description="Disordered" evidence="1">
    <location>
        <begin position="199"/>
        <end position="226"/>
    </location>
</feature>
<proteinExistence type="predicted"/>
<dbReference type="AlphaFoldDB" id="A0A5P1F3S4"/>
<feature type="region of interest" description="Disordered" evidence="1">
    <location>
        <begin position="40"/>
        <end position="121"/>
    </location>
</feature>
<protein>
    <submittedName>
        <fullName evidence="2">Uncharacterized protein</fullName>
    </submittedName>
</protein>
<evidence type="ECO:0000313" key="2">
    <source>
        <dbReference type="EMBL" id="ONK71439.1"/>
    </source>
</evidence>
<organism evidence="2 3">
    <name type="scientific">Asparagus officinalis</name>
    <name type="common">Garden asparagus</name>
    <dbReference type="NCBI Taxonomy" id="4686"/>
    <lineage>
        <taxon>Eukaryota</taxon>
        <taxon>Viridiplantae</taxon>
        <taxon>Streptophyta</taxon>
        <taxon>Embryophyta</taxon>
        <taxon>Tracheophyta</taxon>
        <taxon>Spermatophyta</taxon>
        <taxon>Magnoliopsida</taxon>
        <taxon>Liliopsida</taxon>
        <taxon>Asparagales</taxon>
        <taxon>Asparagaceae</taxon>
        <taxon>Asparagoideae</taxon>
        <taxon>Asparagus</taxon>
    </lineage>
</organism>
<accession>A0A5P1F3S4</accession>
<evidence type="ECO:0000313" key="3">
    <source>
        <dbReference type="Proteomes" id="UP000243459"/>
    </source>
</evidence>
<dbReference type="Gramene" id="ONK71439">
    <property type="protein sequence ID" value="ONK71439"/>
    <property type="gene ID" value="A4U43_C04F8580"/>
</dbReference>
<sequence length="243" mass="26680">MDGRNAGNKLPDSPGHKLHFPLPSERPDRQLLSYFALRPSIEAAAATQPQNPQPPPRPRPFDLPATTSPSSSRRRTPRTHRRPSARILDSAAASARPSVVLSTGNPGHGRSRWRPSQNLPLPHRNVRTRLHAQLPGSKPRHSVVRESTGPNNRTEHVRLADVHPAAMLLRPGHAAEPSRTTTCVDTTVLETRDDRTAVVTVSRRRTDPPPPRGDPDASRDRLGVVVQPMAVVPLEPDGERRSA</sequence>
<feature type="region of interest" description="Disordered" evidence="1">
    <location>
        <begin position="133"/>
        <end position="152"/>
    </location>
</feature>
<dbReference type="EMBL" id="CM007384">
    <property type="protein sequence ID" value="ONK71439.1"/>
    <property type="molecule type" value="Genomic_DNA"/>
</dbReference>
<feature type="compositionally biased region" description="Basic residues" evidence="1">
    <location>
        <begin position="72"/>
        <end position="84"/>
    </location>
</feature>
<feature type="compositionally biased region" description="Basic and acidic residues" evidence="1">
    <location>
        <begin position="213"/>
        <end position="222"/>
    </location>
</feature>
<reference evidence="3" key="1">
    <citation type="journal article" date="2017" name="Nat. Commun.">
        <title>The asparagus genome sheds light on the origin and evolution of a young Y chromosome.</title>
        <authorList>
            <person name="Harkess A."/>
            <person name="Zhou J."/>
            <person name="Xu C."/>
            <person name="Bowers J.E."/>
            <person name="Van der Hulst R."/>
            <person name="Ayyampalayam S."/>
            <person name="Mercati F."/>
            <person name="Riccardi P."/>
            <person name="McKain M.R."/>
            <person name="Kakrana A."/>
            <person name="Tang H."/>
            <person name="Ray J."/>
            <person name="Groenendijk J."/>
            <person name="Arikit S."/>
            <person name="Mathioni S.M."/>
            <person name="Nakano M."/>
            <person name="Shan H."/>
            <person name="Telgmann-Rauber A."/>
            <person name="Kanno A."/>
            <person name="Yue Z."/>
            <person name="Chen H."/>
            <person name="Li W."/>
            <person name="Chen Y."/>
            <person name="Xu X."/>
            <person name="Zhang Y."/>
            <person name="Luo S."/>
            <person name="Chen H."/>
            <person name="Gao J."/>
            <person name="Mao Z."/>
            <person name="Pires J.C."/>
            <person name="Luo M."/>
            <person name="Kudrna D."/>
            <person name="Wing R.A."/>
            <person name="Meyers B.C."/>
            <person name="Yi K."/>
            <person name="Kong H."/>
            <person name="Lavrijsen P."/>
            <person name="Sunseri F."/>
            <person name="Falavigna A."/>
            <person name="Ye Y."/>
            <person name="Leebens-Mack J.H."/>
            <person name="Chen G."/>
        </authorList>
    </citation>
    <scope>NUCLEOTIDE SEQUENCE [LARGE SCALE GENOMIC DNA]</scope>
    <source>
        <strain evidence="3">cv. DH0086</strain>
    </source>
</reference>
<gene>
    <name evidence="2" type="ORF">A4U43_C04F8580</name>
</gene>
<name>A0A5P1F3S4_ASPOF</name>
<dbReference type="Proteomes" id="UP000243459">
    <property type="component" value="Chromosome 4"/>
</dbReference>
<evidence type="ECO:0000256" key="1">
    <source>
        <dbReference type="SAM" id="MobiDB-lite"/>
    </source>
</evidence>
<keyword evidence="3" id="KW-1185">Reference proteome</keyword>